<dbReference type="AlphaFoldDB" id="A0A1Y2HVA6"/>
<name>A0A1Y2HVA6_9FUNG</name>
<proteinExistence type="predicted"/>
<feature type="region of interest" description="Disordered" evidence="2">
    <location>
        <begin position="122"/>
        <end position="170"/>
    </location>
</feature>
<evidence type="ECO:0000256" key="2">
    <source>
        <dbReference type="SAM" id="MobiDB-lite"/>
    </source>
</evidence>
<dbReference type="Gene3D" id="3.80.10.10">
    <property type="entry name" value="Ribonuclease Inhibitor"/>
    <property type="match status" value="1"/>
</dbReference>
<sequence>MSSSRSIDLAGGPLDCAIVRALDFADVQCEDGRIVSITIDKQEARGPITESIGDLTMLRIFTASGQKLSGTLPTSLKSLTQLEQLDLSGNSLHGPIPDGLSSMSTLKLLYAAFPQIADRSCDGTTDSSSCTSQQRPAQQQSIPSAPIPSFPASPPNPATSSRNRRPLQTRQHPLVCSASPHRTLAGATTTCVPGTRSFNPATIHDAIRRQFHFENLGHPLGIEPQHQHGVRVTIAWPCGTTGESSTSASDAMSCGTVRATR</sequence>
<dbReference type="PANTHER" id="PTHR48059">
    <property type="entry name" value="POLYGALACTURONASE INHIBITOR 1"/>
    <property type="match status" value="1"/>
</dbReference>
<evidence type="ECO:0000313" key="4">
    <source>
        <dbReference type="Proteomes" id="UP000193411"/>
    </source>
</evidence>
<dbReference type="InterPro" id="IPR001611">
    <property type="entry name" value="Leu-rich_rpt"/>
</dbReference>
<reference evidence="3 4" key="1">
    <citation type="submission" date="2016-07" db="EMBL/GenBank/DDBJ databases">
        <title>Pervasive Adenine N6-methylation of Active Genes in Fungi.</title>
        <authorList>
            <consortium name="DOE Joint Genome Institute"/>
            <person name="Mondo S.J."/>
            <person name="Dannebaum R.O."/>
            <person name="Kuo R.C."/>
            <person name="Labutti K."/>
            <person name="Haridas S."/>
            <person name="Kuo A."/>
            <person name="Salamov A."/>
            <person name="Ahrendt S.R."/>
            <person name="Lipzen A."/>
            <person name="Sullivan W."/>
            <person name="Andreopoulos W.B."/>
            <person name="Clum A."/>
            <person name="Lindquist E."/>
            <person name="Daum C."/>
            <person name="Ramamoorthy G.K."/>
            <person name="Gryganskyi A."/>
            <person name="Culley D."/>
            <person name="Magnuson J.K."/>
            <person name="James T.Y."/>
            <person name="O'Malley M.A."/>
            <person name="Stajich J.E."/>
            <person name="Spatafora J.W."/>
            <person name="Visel A."/>
            <person name="Grigoriev I.V."/>
        </authorList>
    </citation>
    <scope>NUCLEOTIDE SEQUENCE [LARGE SCALE GENOMIC DNA]</scope>
    <source>
        <strain evidence="3 4">PL171</strain>
    </source>
</reference>
<protein>
    <recommendedName>
        <fullName evidence="5">L domain-like protein</fullName>
    </recommendedName>
</protein>
<dbReference type="EMBL" id="MCFL01000008">
    <property type="protein sequence ID" value="ORZ38545.1"/>
    <property type="molecule type" value="Genomic_DNA"/>
</dbReference>
<feature type="compositionally biased region" description="Low complexity" evidence="2">
    <location>
        <begin position="122"/>
        <end position="144"/>
    </location>
</feature>
<dbReference type="Pfam" id="PF00560">
    <property type="entry name" value="LRR_1"/>
    <property type="match status" value="1"/>
</dbReference>
<keyword evidence="4" id="KW-1185">Reference proteome</keyword>
<dbReference type="InterPro" id="IPR051848">
    <property type="entry name" value="PGIP"/>
</dbReference>
<dbReference type="Proteomes" id="UP000193411">
    <property type="component" value="Unassembled WGS sequence"/>
</dbReference>
<feature type="region of interest" description="Disordered" evidence="2">
    <location>
        <begin position="241"/>
        <end position="261"/>
    </location>
</feature>
<dbReference type="STRING" id="765915.A0A1Y2HVA6"/>
<feature type="compositionally biased region" description="Pro residues" evidence="2">
    <location>
        <begin position="145"/>
        <end position="157"/>
    </location>
</feature>
<evidence type="ECO:0000313" key="3">
    <source>
        <dbReference type="EMBL" id="ORZ38545.1"/>
    </source>
</evidence>
<evidence type="ECO:0008006" key="5">
    <source>
        <dbReference type="Google" id="ProtNLM"/>
    </source>
</evidence>
<dbReference type="InterPro" id="IPR032675">
    <property type="entry name" value="LRR_dom_sf"/>
</dbReference>
<dbReference type="PANTHER" id="PTHR48059:SF4">
    <property type="entry name" value="POLYGALACTURONASE INHIBITOR 1-RELATED"/>
    <property type="match status" value="1"/>
</dbReference>
<gene>
    <name evidence="3" type="ORF">BCR44DRAFT_1428475</name>
</gene>
<feature type="compositionally biased region" description="Polar residues" evidence="2">
    <location>
        <begin position="241"/>
        <end position="250"/>
    </location>
</feature>
<comment type="subcellular location">
    <subcellularLocation>
        <location evidence="1">Cell envelope</location>
    </subcellularLocation>
</comment>
<evidence type="ECO:0000256" key="1">
    <source>
        <dbReference type="ARBA" id="ARBA00004196"/>
    </source>
</evidence>
<organism evidence="3 4">
    <name type="scientific">Catenaria anguillulae PL171</name>
    <dbReference type="NCBI Taxonomy" id="765915"/>
    <lineage>
        <taxon>Eukaryota</taxon>
        <taxon>Fungi</taxon>
        <taxon>Fungi incertae sedis</taxon>
        <taxon>Blastocladiomycota</taxon>
        <taxon>Blastocladiomycetes</taxon>
        <taxon>Blastocladiales</taxon>
        <taxon>Catenariaceae</taxon>
        <taxon>Catenaria</taxon>
    </lineage>
</organism>
<accession>A0A1Y2HVA6</accession>
<dbReference type="SUPFAM" id="SSF52058">
    <property type="entry name" value="L domain-like"/>
    <property type="match status" value="1"/>
</dbReference>
<dbReference type="OrthoDB" id="676979at2759"/>
<comment type="caution">
    <text evidence="3">The sequence shown here is derived from an EMBL/GenBank/DDBJ whole genome shotgun (WGS) entry which is preliminary data.</text>
</comment>